<evidence type="ECO:0000256" key="7">
    <source>
        <dbReference type="RuleBase" id="RU363032"/>
    </source>
</evidence>
<dbReference type="InterPro" id="IPR000515">
    <property type="entry name" value="MetI-like"/>
</dbReference>
<dbReference type="KEGG" id="caz:CARG_07640"/>
<evidence type="ECO:0000256" key="6">
    <source>
        <dbReference type="ARBA" id="ARBA00023136"/>
    </source>
</evidence>
<feature type="transmembrane region" description="Helical" evidence="7">
    <location>
        <begin position="228"/>
        <end position="254"/>
    </location>
</feature>
<evidence type="ECO:0000256" key="2">
    <source>
        <dbReference type="ARBA" id="ARBA00022448"/>
    </source>
</evidence>
<accession>U3GZ52</accession>
<evidence type="ECO:0000259" key="8">
    <source>
        <dbReference type="PROSITE" id="PS50928"/>
    </source>
</evidence>
<evidence type="ECO:0000313" key="10">
    <source>
        <dbReference type="Proteomes" id="UP000016943"/>
    </source>
</evidence>
<evidence type="ECO:0000256" key="1">
    <source>
        <dbReference type="ARBA" id="ARBA00004651"/>
    </source>
</evidence>
<evidence type="ECO:0000256" key="3">
    <source>
        <dbReference type="ARBA" id="ARBA00022475"/>
    </source>
</evidence>
<dbReference type="Proteomes" id="UP000016943">
    <property type="component" value="Chromosome"/>
</dbReference>
<reference evidence="9 10" key="1">
    <citation type="journal article" date="2013" name="Genome Announc.">
        <title>Whole-Genome Sequence of the Clinical Strain Corynebacterium argentoratense DSM 44202, Isolated from a Human Throat Specimen.</title>
        <authorList>
            <person name="Bomholt C."/>
            <person name="Glaub A."/>
            <person name="Gravermann K."/>
            <person name="Albersmeier A."/>
            <person name="Brinkrolf K."/>
            <person name="Ruckert C."/>
            <person name="Tauch A."/>
        </authorList>
    </citation>
    <scope>NUCLEOTIDE SEQUENCE [LARGE SCALE GENOMIC DNA]</scope>
    <source>
        <strain evidence="9">DSM 44202</strain>
    </source>
</reference>
<dbReference type="PROSITE" id="PS50928">
    <property type="entry name" value="ABC_TM1"/>
    <property type="match status" value="1"/>
</dbReference>
<keyword evidence="6 7" id="KW-0472">Membrane</keyword>
<dbReference type="InterPro" id="IPR045621">
    <property type="entry name" value="BPD_transp_1_N"/>
</dbReference>
<dbReference type="eggNOG" id="COG0601">
    <property type="taxonomic scope" value="Bacteria"/>
</dbReference>
<dbReference type="Pfam" id="PF00528">
    <property type="entry name" value="BPD_transp_1"/>
    <property type="match status" value="1"/>
</dbReference>
<feature type="transmembrane region" description="Helical" evidence="7">
    <location>
        <begin position="174"/>
        <end position="194"/>
    </location>
</feature>
<feature type="transmembrane region" description="Helical" evidence="7">
    <location>
        <begin position="146"/>
        <end position="168"/>
    </location>
</feature>
<dbReference type="GeneID" id="78250278"/>
<dbReference type="Gene3D" id="1.10.3720.10">
    <property type="entry name" value="MetI-like"/>
    <property type="match status" value="1"/>
</dbReference>
<dbReference type="GO" id="GO:0055085">
    <property type="term" value="P:transmembrane transport"/>
    <property type="evidence" value="ECO:0007669"/>
    <property type="project" value="InterPro"/>
</dbReference>
<dbReference type="Pfam" id="PF19300">
    <property type="entry name" value="BPD_transp_1_N"/>
    <property type="match status" value="1"/>
</dbReference>
<keyword evidence="10" id="KW-1185">Reference proteome</keyword>
<sequence>MTQRILTRLAHTIAVLLAAFTLAFLLLSALPGDAVENRYANPELGLSPEQIQEIRDSLGADRPLIIQYLLSLKGFITGDFGVSVNSGTPVREMLAAALPGTLTLAASAFILALILAFAISSAAILSTRFGKKMRALPPLMASLPTFLVGIVLIQFVSFRLGLVPIIGASESQKLILPAVTLAIPIAAPIAQVLLRSLDDVAKQPFVDVVRARGASTWRLFAHNILPGAILPALTVAGLAFGELVGGAVVTEAVFGRAGVGNMTVGAVSNRDTPVLLAIVVLAATIYVLINAAVDALQPIVDPRLRKAAK</sequence>
<feature type="domain" description="ABC transmembrane type-1" evidence="8">
    <location>
        <begin position="98"/>
        <end position="297"/>
    </location>
</feature>
<dbReference type="GO" id="GO:0005886">
    <property type="term" value="C:plasma membrane"/>
    <property type="evidence" value="ECO:0007669"/>
    <property type="project" value="UniProtKB-SubCell"/>
</dbReference>
<protein>
    <recommendedName>
        <fullName evidence="8">ABC transmembrane type-1 domain-containing protein</fullName>
    </recommendedName>
</protein>
<gene>
    <name evidence="9" type="ORF">CARG_07640</name>
</gene>
<evidence type="ECO:0000313" key="9">
    <source>
        <dbReference type="EMBL" id="AGU15646.1"/>
    </source>
</evidence>
<evidence type="ECO:0000256" key="5">
    <source>
        <dbReference type="ARBA" id="ARBA00022989"/>
    </source>
</evidence>
<keyword evidence="2 7" id="KW-0813">Transport</keyword>
<evidence type="ECO:0000256" key="4">
    <source>
        <dbReference type="ARBA" id="ARBA00022692"/>
    </source>
</evidence>
<keyword evidence="3" id="KW-1003">Cell membrane</keyword>
<dbReference type="PATRIC" id="fig|1348662.3.peg.1510"/>
<dbReference type="SUPFAM" id="SSF161098">
    <property type="entry name" value="MetI-like"/>
    <property type="match status" value="1"/>
</dbReference>
<organism evidence="9 10">
    <name type="scientific">Corynebacterium argentoratense DSM 44202</name>
    <dbReference type="NCBI Taxonomy" id="1348662"/>
    <lineage>
        <taxon>Bacteria</taxon>
        <taxon>Bacillati</taxon>
        <taxon>Actinomycetota</taxon>
        <taxon>Actinomycetes</taxon>
        <taxon>Mycobacteriales</taxon>
        <taxon>Corynebacteriaceae</taxon>
        <taxon>Corynebacterium</taxon>
    </lineage>
</organism>
<dbReference type="HOGENOM" id="CLU_036879_0_2_11"/>
<proteinExistence type="inferred from homology"/>
<dbReference type="CDD" id="cd06261">
    <property type="entry name" value="TM_PBP2"/>
    <property type="match status" value="1"/>
</dbReference>
<comment type="subcellular location">
    <subcellularLocation>
        <location evidence="1 7">Cell membrane</location>
        <topology evidence="1 7">Multi-pass membrane protein</topology>
    </subcellularLocation>
</comment>
<dbReference type="RefSeq" id="WP_021012037.1">
    <property type="nucleotide sequence ID" value="NC_022198.1"/>
</dbReference>
<keyword evidence="4 7" id="KW-0812">Transmembrane</keyword>
<dbReference type="PANTHER" id="PTHR43163">
    <property type="entry name" value="DIPEPTIDE TRANSPORT SYSTEM PERMEASE PROTEIN DPPB-RELATED"/>
    <property type="match status" value="1"/>
</dbReference>
<comment type="similarity">
    <text evidence="7">Belongs to the binding-protein-dependent transport system permease family.</text>
</comment>
<dbReference type="PANTHER" id="PTHR43163:SF6">
    <property type="entry name" value="DIPEPTIDE TRANSPORT SYSTEM PERMEASE PROTEIN DPPB-RELATED"/>
    <property type="match status" value="1"/>
</dbReference>
<keyword evidence="5 7" id="KW-1133">Transmembrane helix</keyword>
<dbReference type="OrthoDB" id="9778910at2"/>
<name>U3GZ52_9CORY</name>
<feature type="transmembrane region" description="Helical" evidence="7">
    <location>
        <begin position="102"/>
        <end position="125"/>
    </location>
</feature>
<dbReference type="InterPro" id="IPR035906">
    <property type="entry name" value="MetI-like_sf"/>
</dbReference>
<dbReference type="AlphaFoldDB" id="U3GZ52"/>
<dbReference type="EMBL" id="CP006365">
    <property type="protein sequence ID" value="AGU15646.1"/>
    <property type="molecule type" value="Genomic_DNA"/>
</dbReference>
<feature type="transmembrane region" description="Helical" evidence="7">
    <location>
        <begin position="274"/>
        <end position="296"/>
    </location>
</feature>
<dbReference type="STRING" id="1348662.CARG_07640"/>